<evidence type="ECO:0000313" key="4">
    <source>
        <dbReference type="Proteomes" id="UP001265746"/>
    </source>
</evidence>
<dbReference type="AlphaFoldDB" id="A0AAD9SBZ5"/>
<dbReference type="PANTHER" id="PTHR34502:SF5">
    <property type="entry name" value="DUF6594 DOMAIN-CONTAINING PROTEIN"/>
    <property type="match status" value="1"/>
</dbReference>
<feature type="transmembrane region" description="Helical" evidence="1">
    <location>
        <begin position="196"/>
        <end position="221"/>
    </location>
</feature>
<feature type="transmembrane region" description="Helical" evidence="1">
    <location>
        <begin position="227"/>
        <end position="246"/>
    </location>
</feature>
<keyword evidence="4" id="KW-1185">Reference proteome</keyword>
<dbReference type="Proteomes" id="UP001265746">
    <property type="component" value="Unassembled WGS sequence"/>
</dbReference>
<keyword evidence="1" id="KW-0812">Transmembrane</keyword>
<accession>A0AAD9SBZ5</accession>
<dbReference type="EMBL" id="JAUJFL010000004">
    <property type="protein sequence ID" value="KAK2604475.1"/>
    <property type="molecule type" value="Genomic_DNA"/>
</dbReference>
<evidence type="ECO:0000259" key="2">
    <source>
        <dbReference type="Pfam" id="PF20237"/>
    </source>
</evidence>
<sequence>MEGYAKVARLMAKYEEFAILKRFKALNYQSLLYRQAEITYLQEDLEKLAERDATDSARQYYTKDWWALAHTETKQEGGEQWRKVQQIRKKLDDYNNQLFKLATLAKLDGPAPPDLRFLREWFERRDMGFFPIWGLDKKSWEDEEDLIAIKPRLLQDPITRFFEALISLFHRFLGERLKDPECPELGDSIYHYEKSLLFGAADIFTTVIASLLPMLSIIVLFFMSSNALKLVVITVFSACFSLALALTTNARRIEIFAATAA</sequence>
<reference evidence="3" key="1">
    <citation type="submission" date="2023-06" db="EMBL/GenBank/DDBJ databases">
        <authorList>
            <person name="Noh H."/>
        </authorList>
    </citation>
    <scope>NUCLEOTIDE SEQUENCE</scope>
    <source>
        <strain evidence="3">DUCC20226</strain>
    </source>
</reference>
<keyword evidence="1" id="KW-1133">Transmembrane helix</keyword>
<organism evidence="3 4">
    <name type="scientific">Phomopsis amygdali</name>
    <name type="common">Fusicoccum amygdali</name>
    <dbReference type="NCBI Taxonomy" id="1214568"/>
    <lineage>
        <taxon>Eukaryota</taxon>
        <taxon>Fungi</taxon>
        <taxon>Dikarya</taxon>
        <taxon>Ascomycota</taxon>
        <taxon>Pezizomycotina</taxon>
        <taxon>Sordariomycetes</taxon>
        <taxon>Sordariomycetidae</taxon>
        <taxon>Diaporthales</taxon>
        <taxon>Diaporthaceae</taxon>
        <taxon>Diaporthe</taxon>
    </lineage>
</organism>
<keyword evidence="1" id="KW-0472">Membrane</keyword>
<dbReference type="PANTHER" id="PTHR34502">
    <property type="entry name" value="DUF6594 DOMAIN-CONTAINING PROTEIN-RELATED"/>
    <property type="match status" value="1"/>
</dbReference>
<feature type="domain" description="DUF6594" evidence="2">
    <location>
        <begin position="4"/>
        <end position="261"/>
    </location>
</feature>
<evidence type="ECO:0000256" key="1">
    <source>
        <dbReference type="SAM" id="Phobius"/>
    </source>
</evidence>
<name>A0AAD9SBZ5_PHOAM</name>
<dbReference type="InterPro" id="IPR046529">
    <property type="entry name" value="DUF6594"/>
</dbReference>
<gene>
    <name evidence="3" type="ORF">N8I77_007402</name>
</gene>
<protein>
    <recommendedName>
        <fullName evidence="2">DUF6594 domain-containing protein</fullName>
    </recommendedName>
</protein>
<dbReference type="Pfam" id="PF20237">
    <property type="entry name" value="DUF6594"/>
    <property type="match status" value="1"/>
</dbReference>
<comment type="caution">
    <text evidence="3">The sequence shown here is derived from an EMBL/GenBank/DDBJ whole genome shotgun (WGS) entry which is preliminary data.</text>
</comment>
<evidence type="ECO:0000313" key="3">
    <source>
        <dbReference type="EMBL" id="KAK2604475.1"/>
    </source>
</evidence>
<proteinExistence type="predicted"/>